<evidence type="ECO:0000256" key="3">
    <source>
        <dbReference type="ARBA" id="ARBA00022490"/>
    </source>
</evidence>
<feature type="compositionally biased region" description="Basic residues" evidence="6">
    <location>
        <begin position="922"/>
        <end position="931"/>
    </location>
</feature>
<feature type="compositionally biased region" description="Low complexity" evidence="6">
    <location>
        <begin position="101"/>
        <end position="122"/>
    </location>
</feature>
<accession>A0A9W8DVR8</accession>
<feature type="compositionally biased region" description="Low complexity" evidence="6">
    <location>
        <begin position="822"/>
        <end position="831"/>
    </location>
</feature>
<name>A0A9W8DVR8_9FUNG</name>
<keyword evidence="4" id="KW-0493">Microtubule</keyword>
<dbReference type="GO" id="GO:0000930">
    <property type="term" value="C:gamma-tubulin complex"/>
    <property type="evidence" value="ECO:0007669"/>
    <property type="project" value="UniProtKB-ARBA"/>
</dbReference>
<dbReference type="AlphaFoldDB" id="A0A9W8DVR8"/>
<dbReference type="GO" id="GO:0000922">
    <property type="term" value="C:spindle pole"/>
    <property type="evidence" value="ECO:0007669"/>
    <property type="project" value="InterPro"/>
</dbReference>
<keyword evidence="3" id="KW-0963">Cytoplasm</keyword>
<keyword evidence="10" id="KW-1185">Reference proteome</keyword>
<feature type="region of interest" description="Disordered" evidence="6">
    <location>
        <begin position="1"/>
        <end position="73"/>
    </location>
</feature>
<protein>
    <submittedName>
        <fullName evidence="9">Gamma tubulin complex Spc97/GCP2 subunit Alp4</fullName>
    </submittedName>
</protein>
<dbReference type="InterPro" id="IPR042241">
    <property type="entry name" value="GCP_C_sf"/>
</dbReference>
<dbReference type="OrthoDB" id="2192946at2759"/>
<dbReference type="Proteomes" id="UP001150538">
    <property type="component" value="Unassembled WGS sequence"/>
</dbReference>
<dbReference type="GO" id="GO:0031122">
    <property type="term" value="P:cytoplasmic microtubule organization"/>
    <property type="evidence" value="ECO:0007669"/>
    <property type="project" value="TreeGrafter"/>
</dbReference>
<feature type="domain" description="Gamma tubulin complex component C-terminal" evidence="7">
    <location>
        <begin position="724"/>
        <end position="1157"/>
    </location>
</feature>
<proteinExistence type="inferred from homology"/>
<dbReference type="GO" id="GO:0051321">
    <property type="term" value="P:meiotic cell cycle"/>
    <property type="evidence" value="ECO:0007669"/>
    <property type="project" value="TreeGrafter"/>
</dbReference>
<evidence type="ECO:0000256" key="5">
    <source>
        <dbReference type="ARBA" id="ARBA00023212"/>
    </source>
</evidence>
<dbReference type="GO" id="GO:0005874">
    <property type="term" value="C:microtubule"/>
    <property type="evidence" value="ECO:0007669"/>
    <property type="project" value="UniProtKB-KW"/>
</dbReference>
<feature type="region of interest" description="Disordered" evidence="6">
    <location>
        <begin position="435"/>
        <end position="470"/>
    </location>
</feature>
<evidence type="ECO:0000259" key="7">
    <source>
        <dbReference type="Pfam" id="PF04130"/>
    </source>
</evidence>
<dbReference type="InterPro" id="IPR040457">
    <property type="entry name" value="GCP_C"/>
</dbReference>
<feature type="region of interest" description="Disordered" evidence="6">
    <location>
        <begin position="922"/>
        <end position="947"/>
    </location>
</feature>
<gene>
    <name evidence="9" type="primary">alp4</name>
    <name evidence="9" type="ORF">H4219_001395</name>
</gene>
<dbReference type="PANTHER" id="PTHR19302:SF13">
    <property type="entry name" value="GAMMA-TUBULIN COMPLEX COMPONENT 2"/>
    <property type="match status" value="1"/>
</dbReference>
<feature type="compositionally biased region" description="Low complexity" evidence="6">
    <location>
        <begin position="55"/>
        <end position="64"/>
    </location>
</feature>
<dbReference type="Pfam" id="PF17681">
    <property type="entry name" value="GCP_N_terminal"/>
    <property type="match status" value="1"/>
</dbReference>
<dbReference type="GO" id="GO:0005816">
    <property type="term" value="C:spindle pole body"/>
    <property type="evidence" value="ECO:0007669"/>
    <property type="project" value="UniProtKB-ARBA"/>
</dbReference>
<evidence type="ECO:0000256" key="4">
    <source>
        <dbReference type="ARBA" id="ARBA00022701"/>
    </source>
</evidence>
<dbReference type="GO" id="GO:0043015">
    <property type="term" value="F:gamma-tubulin binding"/>
    <property type="evidence" value="ECO:0007669"/>
    <property type="project" value="InterPro"/>
</dbReference>
<keyword evidence="5" id="KW-0206">Cytoskeleton</keyword>
<feature type="compositionally biased region" description="Acidic residues" evidence="6">
    <location>
        <begin position="438"/>
        <end position="467"/>
    </location>
</feature>
<reference evidence="9" key="1">
    <citation type="submission" date="2022-07" db="EMBL/GenBank/DDBJ databases">
        <title>Phylogenomic reconstructions and comparative analyses of Kickxellomycotina fungi.</title>
        <authorList>
            <person name="Reynolds N.K."/>
            <person name="Stajich J.E."/>
            <person name="Barry K."/>
            <person name="Grigoriev I.V."/>
            <person name="Crous P."/>
            <person name="Smith M.E."/>
        </authorList>
    </citation>
    <scope>NUCLEOTIDE SEQUENCE</scope>
    <source>
        <strain evidence="9">NBRC 100468</strain>
    </source>
</reference>
<sequence>MDSQYGSVGAGNKQRTEYSPLDHNPNYNSPYQQQMTNTQQRYDIHDEYDYDYLGPHQQQQQPHPGNVTINNSAQIAPPLNSADRLTESSFPLSYRHNSEDGSSGMPPQPSHPQHQQQLSGSGYPSNPNIRGYYSSALPSEPEEDYNNNLTNNNNGSNNNVGMAMLATPRGSISAGVGGGYVDEYMGNSDHLFQSSFRHENYNIDDDWMRRGPYESRSTDTMRIYGHHGFLQQQQQQQQQILNTASGGGGLGASNTTIGAVDIAPLGSMPLSHQELIIMDDILYVMIGIQGKYIEIHVPPTLNESASQIDYVLDETMDGSLKDMVFKILPIASCYIEIEQFSNIYSRPAAGLVNQALCSAIRSLLKDYTVLVAQLEHRLRSCSSKSPFTLQQFWFHIHPTLQVMLRVAKLIEAIKKEVLIQQLELDQKEQEKGLVTIIGDDDDDEEDENRDDGGDGDNEGQLGSDDDSEKGLDAGAIARKNFRKNAIMYVRGGRTLNIIAEQMKLHGGDSTTKQLYGFLLSQASVPFYGMLRKWLRYGKLGDSDPNSPSNGEFMIKFVPAKIATMANIKEEIVVIQERDDTPLTQENKVILKFVLESDLTPMFMKPFGQRIILTGKYLNVVKACGVDLNTIFAENSNDIKQSEAGDYYAVGNGVVSNRIGVEDSSSANTGVNNSNNNGNEKYVENSDVIQAMKGREVIREINLAYVNANRALLKVLLNKDGGGRLKEYLRGIKRYLLFDQSDFITHFLDLALRELNRPTKDLAHTTKLQSLLDIALRNPASVTYADPYKEHVQIKMARERLLESLASLQQNPDNIPGGGGGDNNNNNNNNNNMLLANATMMVNSSSVNPNSTASSSSQHGQLLTCIEALNLNLYVTFPATMVLHPIAKNKYSMIHRHLLALKYLEQRLCNDWHIDIKRSSQSNRKKFSKKTAARGAKNSNNTAASKDDVGDNDDIAKIEKMRRSLHLRLFGLRNRMLQCIQQILYYSCWEVIEPNWNEMIKKIEEAATVDELIHTHTTFLDLSLRQCGLSNIKLTKIFTKVITRCHQFLRFTQHHIRPDSALYVEIGNGGGENVFKSPGSISGGTMAFDSPSGGGGDEVGLEARVMAQLQSFENNLKKMEDGFKSSLKMLVDGLNFYARSQTNQYLNLAVRLDYSQYYAP</sequence>
<dbReference type="InterPro" id="IPR041470">
    <property type="entry name" value="GCP_N"/>
</dbReference>
<feature type="region of interest" description="Disordered" evidence="6">
    <location>
        <begin position="92"/>
        <end position="154"/>
    </location>
</feature>
<dbReference type="GO" id="GO:0000278">
    <property type="term" value="P:mitotic cell cycle"/>
    <property type="evidence" value="ECO:0007669"/>
    <property type="project" value="TreeGrafter"/>
</dbReference>
<feature type="compositionally biased region" description="Polar residues" evidence="6">
    <location>
        <begin position="25"/>
        <end position="41"/>
    </location>
</feature>
<evidence type="ECO:0000256" key="1">
    <source>
        <dbReference type="ARBA" id="ARBA00004245"/>
    </source>
</evidence>
<evidence type="ECO:0000313" key="9">
    <source>
        <dbReference type="EMBL" id="KAJ1920282.1"/>
    </source>
</evidence>
<dbReference type="GO" id="GO:0051225">
    <property type="term" value="P:spindle assembly"/>
    <property type="evidence" value="ECO:0007669"/>
    <property type="project" value="TreeGrafter"/>
</dbReference>
<dbReference type="EMBL" id="JANBPU010000015">
    <property type="protein sequence ID" value="KAJ1920282.1"/>
    <property type="molecule type" value="Genomic_DNA"/>
</dbReference>
<evidence type="ECO:0000256" key="2">
    <source>
        <dbReference type="ARBA" id="ARBA00010337"/>
    </source>
</evidence>
<evidence type="ECO:0000259" key="8">
    <source>
        <dbReference type="Pfam" id="PF17681"/>
    </source>
</evidence>
<dbReference type="PANTHER" id="PTHR19302">
    <property type="entry name" value="GAMMA TUBULIN COMPLEX PROTEIN"/>
    <property type="match status" value="1"/>
</dbReference>
<dbReference type="Pfam" id="PF04130">
    <property type="entry name" value="GCP_C_terminal"/>
    <property type="match status" value="1"/>
</dbReference>
<comment type="subcellular location">
    <subcellularLocation>
        <location evidence="1">Cytoplasm</location>
        <location evidence="1">Cytoskeleton</location>
    </subcellularLocation>
</comment>
<comment type="caution">
    <text evidence="9">The sequence shown here is derived from an EMBL/GenBank/DDBJ whole genome shotgun (WGS) entry which is preliminary data.</text>
</comment>
<comment type="similarity">
    <text evidence="2">Belongs to the TUBGCP family.</text>
</comment>
<dbReference type="GO" id="GO:0007020">
    <property type="term" value="P:microtubule nucleation"/>
    <property type="evidence" value="ECO:0007669"/>
    <property type="project" value="InterPro"/>
</dbReference>
<evidence type="ECO:0000313" key="10">
    <source>
        <dbReference type="Proteomes" id="UP001150538"/>
    </source>
</evidence>
<evidence type="ECO:0000256" key="6">
    <source>
        <dbReference type="SAM" id="MobiDB-lite"/>
    </source>
</evidence>
<dbReference type="Gene3D" id="1.20.120.1900">
    <property type="entry name" value="Gamma-tubulin complex, C-terminal domain"/>
    <property type="match status" value="1"/>
</dbReference>
<dbReference type="GO" id="GO:0051011">
    <property type="term" value="F:microtubule minus-end binding"/>
    <property type="evidence" value="ECO:0007669"/>
    <property type="project" value="TreeGrafter"/>
</dbReference>
<feature type="domain" description="Gamma tubulin complex component protein N-terminal" evidence="8">
    <location>
        <begin position="279"/>
        <end position="718"/>
    </location>
</feature>
<dbReference type="InterPro" id="IPR007259">
    <property type="entry name" value="GCP"/>
</dbReference>
<organism evidence="9 10">
    <name type="scientific">Mycoemilia scoparia</name>
    <dbReference type="NCBI Taxonomy" id="417184"/>
    <lineage>
        <taxon>Eukaryota</taxon>
        <taxon>Fungi</taxon>
        <taxon>Fungi incertae sedis</taxon>
        <taxon>Zoopagomycota</taxon>
        <taxon>Kickxellomycotina</taxon>
        <taxon>Kickxellomycetes</taxon>
        <taxon>Kickxellales</taxon>
        <taxon>Kickxellaceae</taxon>
        <taxon>Mycoemilia</taxon>
    </lineage>
</organism>
<feature type="region of interest" description="Disordered" evidence="6">
    <location>
        <begin position="811"/>
        <end position="831"/>
    </location>
</feature>